<sequence length="137" mass="15087">MTAPLDIEGPAAPPRFNGELVFAEPWESRAFGMAVSLSEAGVFTWPEFQAALIARIAAWEAAAPDEPYHYYRLWLAALEDTLAGRCAVTADEVTARTLALAQRPPGHDHRAGHGHDHDHGHGHGHDHDHDHEHHHAH</sequence>
<accession>A0ABS6CBX9</accession>
<evidence type="ECO:0000259" key="2">
    <source>
        <dbReference type="Pfam" id="PF21006"/>
    </source>
</evidence>
<dbReference type="Proteomes" id="UP000720508">
    <property type="component" value="Unassembled WGS sequence"/>
</dbReference>
<feature type="compositionally biased region" description="Basic and acidic residues" evidence="1">
    <location>
        <begin position="105"/>
        <end position="137"/>
    </location>
</feature>
<evidence type="ECO:0000256" key="1">
    <source>
        <dbReference type="SAM" id="MobiDB-lite"/>
    </source>
</evidence>
<dbReference type="RefSeq" id="WP_216341405.1">
    <property type="nucleotide sequence ID" value="NZ_JAHLEM010000084.1"/>
</dbReference>
<reference evidence="3 4" key="1">
    <citation type="submission" date="2021-06" db="EMBL/GenBank/DDBJ databases">
        <authorList>
            <person name="Pan X."/>
        </authorList>
    </citation>
    <scope>NUCLEOTIDE SEQUENCE [LARGE SCALE GENOMIC DNA]</scope>
    <source>
        <strain evidence="3 4">4503</strain>
    </source>
</reference>
<name>A0ABS6CBX9_9ACTN</name>
<evidence type="ECO:0000313" key="3">
    <source>
        <dbReference type="EMBL" id="MBU3864392.1"/>
    </source>
</evidence>
<gene>
    <name evidence="3" type="ORF">KN815_09965</name>
</gene>
<comment type="caution">
    <text evidence="3">The sequence shown here is derived from an EMBL/GenBank/DDBJ whole genome shotgun (WGS) entry which is preliminary data.</text>
</comment>
<dbReference type="Pfam" id="PF21006">
    <property type="entry name" value="NHase_beta_N"/>
    <property type="match status" value="1"/>
</dbReference>
<dbReference type="InterPro" id="IPR049054">
    <property type="entry name" value="CN_hydtase_beta-like_N"/>
</dbReference>
<feature type="domain" description="Nitrile hydratase beta subunit-like N-terminal" evidence="2">
    <location>
        <begin position="17"/>
        <end position="105"/>
    </location>
</feature>
<evidence type="ECO:0000313" key="4">
    <source>
        <dbReference type="Proteomes" id="UP000720508"/>
    </source>
</evidence>
<organism evidence="3 4">
    <name type="scientific">Streptomyces niphimycinicus</name>
    <dbReference type="NCBI Taxonomy" id="2842201"/>
    <lineage>
        <taxon>Bacteria</taxon>
        <taxon>Bacillati</taxon>
        <taxon>Actinomycetota</taxon>
        <taxon>Actinomycetes</taxon>
        <taxon>Kitasatosporales</taxon>
        <taxon>Streptomycetaceae</taxon>
        <taxon>Streptomyces</taxon>
    </lineage>
</organism>
<proteinExistence type="predicted"/>
<protein>
    <submittedName>
        <fullName evidence="3">Nitrile hydratase accessory protein</fullName>
    </submittedName>
</protein>
<feature type="region of interest" description="Disordered" evidence="1">
    <location>
        <begin position="103"/>
        <end position="137"/>
    </location>
</feature>
<dbReference type="InterPro" id="IPR023808">
    <property type="entry name" value="Nitrile_Hydratase_acc_put"/>
</dbReference>
<dbReference type="EMBL" id="JAHLEM010000084">
    <property type="protein sequence ID" value="MBU3864392.1"/>
    <property type="molecule type" value="Genomic_DNA"/>
</dbReference>
<dbReference type="NCBIfam" id="TIGR03889">
    <property type="entry name" value="nitrile_acc"/>
    <property type="match status" value="1"/>
</dbReference>
<keyword evidence="4" id="KW-1185">Reference proteome</keyword>